<comment type="similarity">
    <text evidence="1">Belongs to the PPR family. P subfamily.</text>
</comment>
<evidence type="ECO:0000256" key="4">
    <source>
        <dbReference type="SAM" id="MobiDB-lite"/>
    </source>
</evidence>
<dbReference type="PANTHER" id="PTHR47939:SF5">
    <property type="entry name" value="PENTACOTRIPEPTIDE-REPEAT REGION OF PRORP DOMAIN-CONTAINING PROTEIN"/>
    <property type="match status" value="1"/>
</dbReference>
<feature type="compositionally biased region" description="Basic residues" evidence="4">
    <location>
        <begin position="530"/>
        <end position="548"/>
    </location>
</feature>
<dbReference type="Gene3D" id="1.25.40.10">
    <property type="entry name" value="Tetratricopeptide repeat domain"/>
    <property type="match status" value="3"/>
</dbReference>
<dbReference type="Pfam" id="PF13041">
    <property type="entry name" value="PPR_2"/>
    <property type="match status" value="1"/>
</dbReference>
<name>A0A9Q0IZ89_9ROSI</name>
<sequence>MSLFFTAPRRLHIPRPKYTFSFLHPHSYSSYFSTTSSLSLVSFKQFISYFSAAFHRTPSIPPQTTRLFSSCPSLSTGFLNDPFEFIKQGPRTLDPQGLGLLQSLRNAAHLPSEAEAMTSLHGSGIRPNPNLVCSVIWELRVEWRLALLAFKWGQEWGCVDEKACVVMLWVLGCNRKFNTAWVLIRDLHKSSMNIRRPMFIMIDRYLAANDPAKAIKTFHIMEKFRMSPDEEAYYFLLNALCRHGNIEDAEEFMLVNKKLFPLETQGFNIILNGWCNIFLDELEAKRTFRGLSKYCLTPDATSYTLMISCFSKVGNLFDSLRLYDEMKKRGYVPGREVYNSLIYVLTRENCVPEALKILNKMKDIGLQPDSTAYNSMIRSLCETEKLEQARNILATMMEENVSPTLETYHAILKVTAFEGTIDLLNLMKTAGLGPTGDTFLLVLGKFFKVKEPENALKIWIEMKQYEVVPDLTHYRMLVEGLATCGQLIKAREYCTEMRSNGYSDDPKLVRILKEPAQDKTDAESQQVSQARRKQCAAHKKGTMIRGKKYPQQIQNKVKKRSAE</sequence>
<reference evidence="5" key="2">
    <citation type="journal article" date="2023" name="Plants (Basel)">
        <title>Annotation of the Turnera subulata (Passifloraceae) Draft Genome Reveals the S-Locus Evolved after the Divergence of Turneroideae from Passifloroideae in a Stepwise Manner.</title>
        <authorList>
            <person name="Henning P.M."/>
            <person name="Roalson E.H."/>
            <person name="Mir W."/>
            <person name="McCubbin A.G."/>
            <person name="Shore J.S."/>
        </authorList>
    </citation>
    <scope>NUCLEOTIDE SEQUENCE</scope>
    <source>
        <strain evidence="5">F60SS</strain>
    </source>
</reference>
<feature type="repeat" description="PPR" evidence="3">
    <location>
        <begin position="369"/>
        <end position="403"/>
    </location>
</feature>
<dbReference type="InterPro" id="IPR002885">
    <property type="entry name" value="PPR_rpt"/>
</dbReference>
<evidence type="ECO:0008006" key="7">
    <source>
        <dbReference type="Google" id="ProtNLM"/>
    </source>
</evidence>
<evidence type="ECO:0000313" key="5">
    <source>
        <dbReference type="EMBL" id="KAJ4822152.1"/>
    </source>
</evidence>
<evidence type="ECO:0000256" key="3">
    <source>
        <dbReference type="PROSITE-ProRule" id="PRU00708"/>
    </source>
</evidence>
<feature type="repeat" description="PPR" evidence="3">
    <location>
        <begin position="470"/>
        <end position="504"/>
    </location>
</feature>
<organism evidence="5 6">
    <name type="scientific">Turnera subulata</name>
    <dbReference type="NCBI Taxonomy" id="218843"/>
    <lineage>
        <taxon>Eukaryota</taxon>
        <taxon>Viridiplantae</taxon>
        <taxon>Streptophyta</taxon>
        <taxon>Embryophyta</taxon>
        <taxon>Tracheophyta</taxon>
        <taxon>Spermatophyta</taxon>
        <taxon>Magnoliopsida</taxon>
        <taxon>eudicotyledons</taxon>
        <taxon>Gunneridae</taxon>
        <taxon>Pentapetalae</taxon>
        <taxon>rosids</taxon>
        <taxon>fabids</taxon>
        <taxon>Malpighiales</taxon>
        <taxon>Passifloraceae</taxon>
        <taxon>Turnera</taxon>
    </lineage>
</organism>
<accession>A0A9Q0IZ89</accession>
<keyword evidence="2" id="KW-0677">Repeat</keyword>
<dbReference type="AlphaFoldDB" id="A0A9Q0IZ89"/>
<comment type="caution">
    <text evidence="5">The sequence shown here is derived from an EMBL/GenBank/DDBJ whole genome shotgun (WGS) entry which is preliminary data.</text>
</comment>
<dbReference type="Proteomes" id="UP001141552">
    <property type="component" value="Unassembled WGS sequence"/>
</dbReference>
<dbReference type="PANTHER" id="PTHR47939">
    <property type="entry name" value="MEMBRANE-ASSOCIATED SALT-INDUCIBLE PROTEIN-LIKE"/>
    <property type="match status" value="1"/>
</dbReference>
<dbReference type="InterPro" id="IPR011990">
    <property type="entry name" value="TPR-like_helical_dom_sf"/>
</dbReference>
<reference evidence="5" key="1">
    <citation type="submission" date="2022-02" db="EMBL/GenBank/DDBJ databases">
        <authorList>
            <person name="Henning P.M."/>
            <person name="McCubbin A.G."/>
            <person name="Shore J.S."/>
        </authorList>
    </citation>
    <scope>NUCLEOTIDE SEQUENCE</scope>
    <source>
        <strain evidence="5">F60SS</strain>
        <tissue evidence="5">Leaves</tissue>
    </source>
</reference>
<gene>
    <name evidence="5" type="ORF">Tsubulata_017312</name>
</gene>
<evidence type="ECO:0000256" key="2">
    <source>
        <dbReference type="ARBA" id="ARBA00022737"/>
    </source>
</evidence>
<keyword evidence="6" id="KW-1185">Reference proteome</keyword>
<protein>
    <recommendedName>
        <fullName evidence="7">Pentacotripeptide-repeat region of PRORP domain-containing protein</fullName>
    </recommendedName>
</protein>
<evidence type="ECO:0000256" key="1">
    <source>
        <dbReference type="ARBA" id="ARBA00007626"/>
    </source>
</evidence>
<dbReference type="EMBL" id="JAKUCV010007745">
    <property type="protein sequence ID" value="KAJ4822152.1"/>
    <property type="molecule type" value="Genomic_DNA"/>
</dbReference>
<feature type="repeat" description="PPR" evidence="3">
    <location>
        <begin position="299"/>
        <end position="333"/>
    </location>
</feature>
<dbReference type="OrthoDB" id="185373at2759"/>
<dbReference type="PROSITE" id="PS51375">
    <property type="entry name" value="PPR"/>
    <property type="match status" value="4"/>
</dbReference>
<proteinExistence type="inferred from homology"/>
<dbReference type="NCBIfam" id="TIGR00756">
    <property type="entry name" value="PPR"/>
    <property type="match status" value="3"/>
</dbReference>
<dbReference type="InterPro" id="IPR050667">
    <property type="entry name" value="PPR-containing_protein"/>
</dbReference>
<feature type="repeat" description="PPR" evidence="3">
    <location>
        <begin position="334"/>
        <end position="368"/>
    </location>
</feature>
<dbReference type="Pfam" id="PF01535">
    <property type="entry name" value="PPR"/>
    <property type="match status" value="3"/>
</dbReference>
<feature type="region of interest" description="Disordered" evidence="4">
    <location>
        <begin position="515"/>
        <end position="563"/>
    </location>
</feature>
<evidence type="ECO:0000313" key="6">
    <source>
        <dbReference type="Proteomes" id="UP001141552"/>
    </source>
</evidence>